<dbReference type="EMBL" id="JABVXQ010000002">
    <property type="protein sequence ID" value="KAF6125349.1"/>
    <property type="molecule type" value="Genomic_DNA"/>
</dbReference>
<comment type="caution">
    <text evidence="1">The sequence shown here is derived from an EMBL/GenBank/DDBJ whole genome shotgun (WGS) entry which is preliminary data.</text>
</comment>
<evidence type="ECO:0000313" key="2">
    <source>
        <dbReference type="Proteomes" id="UP000664940"/>
    </source>
</evidence>
<evidence type="ECO:0000313" key="1">
    <source>
        <dbReference type="EMBL" id="KAF6125349.1"/>
    </source>
</evidence>
<name>A0A834B6V8_9CHIR</name>
<reference evidence="1 2" key="1">
    <citation type="journal article" date="2020" name="Nature">
        <title>Six reference-quality genomes reveal evolution of bat adaptations.</title>
        <authorList>
            <person name="Jebb D."/>
            <person name="Huang Z."/>
            <person name="Pippel M."/>
            <person name="Hughes G.M."/>
            <person name="Lavrichenko K."/>
            <person name="Devanna P."/>
            <person name="Winkler S."/>
            <person name="Jermiin L.S."/>
            <person name="Skirmuntt E.C."/>
            <person name="Katzourakis A."/>
            <person name="Burkitt-Gray L."/>
            <person name="Ray D.A."/>
            <person name="Sullivan K.A.M."/>
            <person name="Roscito J.G."/>
            <person name="Kirilenko B.M."/>
            <person name="Davalos L.M."/>
            <person name="Corthals A.P."/>
            <person name="Power M.L."/>
            <person name="Jones G."/>
            <person name="Ransome R.D."/>
            <person name="Dechmann D.K.N."/>
            <person name="Locatelli A.G."/>
            <person name="Puechmaille S.J."/>
            <person name="Fedrigo O."/>
            <person name="Jarvis E.D."/>
            <person name="Hiller M."/>
            <person name="Vernes S.C."/>
            <person name="Myers E.W."/>
            <person name="Teeling E.C."/>
        </authorList>
    </citation>
    <scope>NUCLEOTIDE SEQUENCE [LARGE SCALE GENOMIC DNA]</scope>
    <source>
        <strain evidence="1">Bat1K_MPI-CBG_1</strain>
    </source>
</reference>
<accession>A0A834B6V8</accession>
<organism evidence="1 2">
    <name type="scientific">Phyllostomus discolor</name>
    <name type="common">pale spear-nosed bat</name>
    <dbReference type="NCBI Taxonomy" id="89673"/>
    <lineage>
        <taxon>Eukaryota</taxon>
        <taxon>Metazoa</taxon>
        <taxon>Chordata</taxon>
        <taxon>Craniata</taxon>
        <taxon>Vertebrata</taxon>
        <taxon>Euteleostomi</taxon>
        <taxon>Mammalia</taxon>
        <taxon>Eutheria</taxon>
        <taxon>Laurasiatheria</taxon>
        <taxon>Chiroptera</taxon>
        <taxon>Yangochiroptera</taxon>
        <taxon>Phyllostomidae</taxon>
        <taxon>Phyllostominae</taxon>
        <taxon>Phyllostomus</taxon>
    </lineage>
</organism>
<gene>
    <name evidence="1" type="ORF">HJG60_009843</name>
</gene>
<sequence>MWILCHCVLDLVLSCRLCFIPPHSSVNPAGLLRTSSCTWLYLVRAGPLVPGESWDREREPRHWGILGLAPNPCMSNPHSAFLGVFRMPSQAGTICFCGASIPDPRVCIHDHPHLLNRLGLPTCIRAFWGPKGHHSTPHPPIHGIFA</sequence>
<dbReference type="AlphaFoldDB" id="A0A834B6V8"/>
<dbReference type="Proteomes" id="UP000664940">
    <property type="component" value="Unassembled WGS sequence"/>
</dbReference>
<protein>
    <submittedName>
        <fullName evidence="1">Uncharacterized protein</fullName>
    </submittedName>
</protein>
<proteinExistence type="predicted"/>